<comment type="caution">
    <text evidence="2">The sequence shown here is derived from an EMBL/GenBank/DDBJ whole genome shotgun (WGS) entry which is preliminary data.</text>
</comment>
<organism evidence="2 3">
    <name type="scientific">Crenichthys baileyi</name>
    <name type="common">White River springfish</name>
    <dbReference type="NCBI Taxonomy" id="28760"/>
    <lineage>
        <taxon>Eukaryota</taxon>
        <taxon>Metazoa</taxon>
        <taxon>Chordata</taxon>
        <taxon>Craniata</taxon>
        <taxon>Vertebrata</taxon>
        <taxon>Euteleostomi</taxon>
        <taxon>Actinopterygii</taxon>
        <taxon>Neopterygii</taxon>
        <taxon>Teleostei</taxon>
        <taxon>Neoteleostei</taxon>
        <taxon>Acanthomorphata</taxon>
        <taxon>Ovalentaria</taxon>
        <taxon>Atherinomorphae</taxon>
        <taxon>Cyprinodontiformes</taxon>
        <taxon>Goodeidae</taxon>
        <taxon>Crenichthys</taxon>
    </lineage>
</organism>
<sequence length="118" mass="14139">MKRVIYSTRLMTEAGAQVKEEASRQLRTEVMTAYLKWTRLWKFQKKRSPYVTGDQWDSHGNNHWPMSTKSLVEMLYKMGKNRGTSWLFPCRRPANKIERRKEALMENEQRHSPADRLH</sequence>
<proteinExistence type="predicted"/>
<gene>
    <name evidence="2" type="ORF">CRENBAI_000497</name>
</gene>
<feature type="region of interest" description="Disordered" evidence="1">
    <location>
        <begin position="99"/>
        <end position="118"/>
    </location>
</feature>
<dbReference type="AlphaFoldDB" id="A0AAV9RVY7"/>
<accession>A0AAV9RVY7</accession>
<dbReference type="EMBL" id="JAHHUM010001247">
    <property type="protein sequence ID" value="KAK5613161.1"/>
    <property type="molecule type" value="Genomic_DNA"/>
</dbReference>
<evidence type="ECO:0000256" key="1">
    <source>
        <dbReference type="SAM" id="MobiDB-lite"/>
    </source>
</evidence>
<protein>
    <submittedName>
        <fullName evidence="2">Uncharacterized protein</fullName>
    </submittedName>
</protein>
<dbReference type="Proteomes" id="UP001311232">
    <property type="component" value="Unassembled WGS sequence"/>
</dbReference>
<evidence type="ECO:0000313" key="2">
    <source>
        <dbReference type="EMBL" id="KAK5613161.1"/>
    </source>
</evidence>
<keyword evidence="3" id="KW-1185">Reference proteome</keyword>
<name>A0AAV9RVY7_9TELE</name>
<reference evidence="2 3" key="1">
    <citation type="submission" date="2021-06" db="EMBL/GenBank/DDBJ databases">
        <authorList>
            <person name="Palmer J.M."/>
        </authorList>
    </citation>
    <scope>NUCLEOTIDE SEQUENCE [LARGE SCALE GENOMIC DNA]</scope>
    <source>
        <strain evidence="2 3">MEX-2019</strain>
        <tissue evidence="2">Muscle</tissue>
    </source>
</reference>
<evidence type="ECO:0000313" key="3">
    <source>
        <dbReference type="Proteomes" id="UP001311232"/>
    </source>
</evidence>